<dbReference type="InterPro" id="IPR019002">
    <property type="entry name" value="Ribosome_biogenesis_Nop16"/>
</dbReference>
<evidence type="ECO:0000256" key="1">
    <source>
        <dbReference type="ARBA" id="ARBA00004604"/>
    </source>
</evidence>
<evidence type="ECO:0000256" key="5">
    <source>
        <dbReference type="SAM" id="MobiDB-lite"/>
    </source>
</evidence>
<feature type="compositionally biased region" description="Polar residues" evidence="5">
    <location>
        <begin position="59"/>
        <end position="69"/>
    </location>
</feature>
<dbReference type="EMBL" id="CAUYUE010000010">
    <property type="protein sequence ID" value="CAK0784371.1"/>
    <property type="molecule type" value="Genomic_DNA"/>
</dbReference>
<feature type="compositionally biased region" description="Basic and acidic residues" evidence="5">
    <location>
        <begin position="100"/>
        <end position="114"/>
    </location>
</feature>
<feature type="compositionally biased region" description="Low complexity" evidence="5">
    <location>
        <begin position="84"/>
        <end position="94"/>
    </location>
</feature>
<dbReference type="Pfam" id="PF09420">
    <property type="entry name" value="Nop16"/>
    <property type="match status" value="1"/>
</dbReference>
<dbReference type="GO" id="GO:0042273">
    <property type="term" value="P:ribosomal large subunit biogenesis"/>
    <property type="evidence" value="ECO:0007669"/>
    <property type="project" value="TreeGrafter"/>
</dbReference>
<reference evidence="6 7" key="1">
    <citation type="submission" date="2023-10" db="EMBL/GenBank/DDBJ databases">
        <authorList>
            <person name="Maclean D."/>
            <person name="Macfadyen A."/>
        </authorList>
    </citation>
    <scope>NUCLEOTIDE SEQUENCE [LARGE SCALE GENOMIC DNA]</scope>
</reference>
<accession>A0AAV1ICB7</accession>
<feature type="region of interest" description="Disordered" evidence="5">
    <location>
        <begin position="1"/>
        <end position="122"/>
    </location>
</feature>
<gene>
    <name evidence="6" type="ORF">CVIRNUC_007575</name>
</gene>
<comment type="subcellular location">
    <subcellularLocation>
        <location evidence="1">Nucleus</location>
        <location evidence="1">Nucleolus</location>
    </subcellularLocation>
</comment>
<feature type="compositionally biased region" description="Basic residues" evidence="5">
    <location>
        <begin position="1"/>
        <end position="23"/>
    </location>
</feature>
<evidence type="ECO:0000313" key="7">
    <source>
        <dbReference type="Proteomes" id="UP001314263"/>
    </source>
</evidence>
<sequence length="184" mass="20645">MGRSLRRAKKTRPKISIKKKRQPLTRAKVPLEITSRRPNVEAKLGQAADWNREKAMHSNYANNQFQSDPNEGFGRNAAPKKSAVAEAVEGAAAEAESDDDLRTLEGRPRSDNKRALPSKLTTHQEQVIKQLIQAHGKDVEAMVRDTKLNPMLLPASKLKKLLMAHALTGSHQRCGFRVPNKRLW</sequence>
<dbReference type="PANTHER" id="PTHR13243:SF1">
    <property type="entry name" value="NUCLEOLAR PROTEIN 16"/>
    <property type="match status" value="1"/>
</dbReference>
<evidence type="ECO:0000256" key="4">
    <source>
        <dbReference type="ARBA" id="ARBA00023242"/>
    </source>
</evidence>
<name>A0AAV1ICB7_9CHLO</name>
<dbReference type="GO" id="GO:0005730">
    <property type="term" value="C:nucleolus"/>
    <property type="evidence" value="ECO:0007669"/>
    <property type="project" value="UniProtKB-SubCell"/>
</dbReference>
<keyword evidence="4" id="KW-0539">Nucleus</keyword>
<dbReference type="PANTHER" id="PTHR13243">
    <property type="entry name" value="HSPC111 PROTEIN-RELATED"/>
    <property type="match status" value="1"/>
</dbReference>
<organism evidence="6 7">
    <name type="scientific">Coccomyxa viridis</name>
    <dbReference type="NCBI Taxonomy" id="1274662"/>
    <lineage>
        <taxon>Eukaryota</taxon>
        <taxon>Viridiplantae</taxon>
        <taxon>Chlorophyta</taxon>
        <taxon>core chlorophytes</taxon>
        <taxon>Trebouxiophyceae</taxon>
        <taxon>Trebouxiophyceae incertae sedis</taxon>
        <taxon>Coccomyxaceae</taxon>
        <taxon>Coccomyxa</taxon>
    </lineage>
</organism>
<keyword evidence="7" id="KW-1185">Reference proteome</keyword>
<comment type="caution">
    <text evidence="6">The sequence shown here is derived from an EMBL/GenBank/DDBJ whole genome shotgun (WGS) entry which is preliminary data.</text>
</comment>
<comment type="similarity">
    <text evidence="2">Belongs to the NOP16 family.</text>
</comment>
<evidence type="ECO:0000256" key="3">
    <source>
        <dbReference type="ARBA" id="ARBA00015522"/>
    </source>
</evidence>
<dbReference type="AlphaFoldDB" id="A0AAV1ICB7"/>
<dbReference type="Proteomes" id="UP001314263">
    <property type="component" value="Unassembled WGS sequence"/>
</dbReference>
<evidence type="ECO:0000313" key="6">
    <source>
        <dbReference type="EMBL" id="CAK0784371.1"/>
    </source>
</evidence>
<protein>
    <recommendedName>
        <fullName evidence="3">Nucleolar protein 16</fullName>
    </recommendedName>
</protein>
<proteinExistence type="inferred from homology"/>
<evidence type="ECO:0000256" key="2">
    <source>
        <dbReference type="ARBA" id="ARBA00008479"/>
    </source>
</evidence>